<feature type="domain" description="EngC GTPase" evidence="12">
    <location>
        <begin position="143"/>
        <end position="288"/>
    </location>
</feature>
<feature type="domain" description="CP-type G" evidence="13">
    <location>
        <begin position="134"/>
        <end position="290"/>
    </location>
</feature>
<dbReference type="SUPFAM" id="SSF52540">
    <property type="entry name" value="P-loop containing nucleoside triphosphate hydrolases"/>
    <property type="match status" value="1"/>
</dbReference>
<evidence type="ECO:0000256" key="7">
    <source>
        <dbReference type="ARBA" id="ARBA00022833"/>
    </source>
</evidence>
<feature type="binding site" evidence="10">
    <location>
        <position position="313"/>
    </location>
    <ligand>
        <name>Zn(2+)</name>
        <dbReference type="ChEBI" id="CHEBI:29105"/>
    </ligand>
</feature>
<dbReference type="InterPro" id="IPR010914">
    <property type="entry name" value="RsgA_GTPase_dom"/>
</dbReference>
<dbReference type="InterPro" id="IPR027417">
    <property type="entry name" value="P-loop_NTPase"/>
</dbReference>
<dbReference type="PANTHER" id="PTHR32120:SF10">
    <property type="entry name" value="SMALL RIBOSOMAL SUBUNIT BIOGENESIS GTPASE RSGA"/>
    <property type="match status" value="1"/>
</dbReference>
<feature type="region of interest" description="Disordered" evidence="11">
    <location>
        <begin position="1"/>
        <end position="69"/>
    </location>
</feature>
<dbReference type="GO" id="GO:0046872">
    <property type="term" value="F:metal ion binding"/>
    <property type="evidence" value="ECO:0007669"/>
    <property type="project" value="UniProtKB-KW"/>
</dbReference>
<evidence type="ECO:0000256" key="3">
    <source>
        <dbReference type="ARBA" id="ARBA00022723"/>
    </source>
</evidence>
<sequence length="392" mass="40668">MPSNHPPPPSAAPVPSGTGEPDPLLLRHGWDDHWQSTWQTSRQSLPEATGTASPDSGTGPPQPGRVVRTDRGRCDVLTAAGLLHAEVPPALAVDPATAPATGDWTAVSGAGGATARLLAVLPRRNALRRSAVTGSSLGQVLAANVDEVLITVPLDVPLRLARVERLLAIAWASGARPVVVLTKADVVDDPGLELAEVGAAAPGARVRAVSTASGAGLAVLAAELTGTAVLVGPSGAGKSSLANALLGREALAVGAVRAVDGRGRHTSVRRELLPLPGGGALIDTPGLRAVGLPETADGVRRAFADVEELAAACRFGDCGHVGEPGCAVLAAIVDGVLPTRRLDGYRKLLREEARAAARTDQRLRAEQRRHRRSTTREHRRSRREREQERGDG</sequence>
<dbReference type="Pfam" id="PF03193">
    <property type="entry name" value="RsgA_GTPase"/>
    <property type="match status" value="1"/>
</dbReference>
<comment type="function">
    <text evidence="10">One of several proteins that assist in the late maturation steps of the functional core of the 30S ribosomal subunit. Helps release RbfA from mature subunits. May play a role in the assembly of ribosomal proteins into the subunit. Circularly permuted GTPase that catalyzes slow GTP hydrolysis, GTPase activity is stimulated by the 30S ribosomal subunit.</text>
</comment>
<proteinExistence type="inferred from homology"/>
<comment type="similarity">
    <text evidence="10">Belongs to the TRAFAC class YlqF/YawG GTPase family. RsgA subfamily.</text>
</comment>
<evidence type="ECO:0000256" key="4">
    <source>
        <dbReference type="ARBA" id="ARBA00022730"/>
    </source>
</evidence>
<keyword evidence="5 10" id="KW-0547">Nucleotide-binding</keyword>
<keyword evidence="8 10" id="KW-0694">RNA-binding</keyword>
<feature type="compositionally biased region" description="Basic and acidic residues" evidence="11">
    <location>
        <begin position="355"/>
        <end position="366"/>
    </location>
</feature>
<dbReference type="EMBL" id="PTJD01000003">
    <property type="protein sequence ID" value="PPK97568.1"/>
    <property type="molecule type" value="Genomic_DNA"/>
</dbReference>
<dbReference type="Gene3D" id="3.40.50.300">
    <property type="entry name" value="P-loop containing nucleotide triphosphate hydrolases"/>
    <property type="match status" value="1"/>
</dbReference>
<comment type="subcellular location">
    <subcellularLocation>
        <location evidence="10">Cytoplasm</location>
    </subcellularLocation>
</comment>
<evidence type="ECO:0000256" key="6">
    <source>
        <dbReference type="ARBA" id="ARBA00022801"/>
    </source>
</evidence>
<dbReference type="NCBIfam" id="TIGR00157">
    <property type="entry name" value="ribosome small subunit-dependent GTPase A"/>
    <property type="match status" value="1"/>
</dbReference>
<dbReference type="Proteomes" id="UP000239485">
    <property type="component" value="Unassembled WGS sequence"/>
</dbReference>
<evidence type="ECO:0000256" key="9">
    <source>
        <dbReference type="ARBA" id="ARBA00023134"/>
    </source>
</evidence>
<gene>
    <name evidence="10" type="primary">rsgA</name>
    <name evidence="14" type="ORF">CLV92_103102</name>
</gene>
<name>A0A2S6ITM0_9ACTN</name>
<keyword evidence="3 10" id="KW-0479">Metal-binding</keyword>
<dbReference type="PANTHER" id="PTHR32120">
    <property type="entry name" value="SMALL RIBOSOMAL SUBUNIT BIOGENESIS GTPASE RSGA"/>
    <property type="match status" value="1"/>
</dbReference>
<comment type="subunit">
    <text evidence="10">Monomer. Associates with 30S ribosomal subunit, binds 16S rRNA.</text>
</comment>
<comment type="cofactor">
    <cofactor evidence="10">
        <name>Zn(2+)</name>
        <dbReference type="ChEBI" id="CHEBI:29105"/>
    </cofactor>
    <text evidence="10">Binds 1 zinc ion per subunit.</text>
</comment>
<feature type="region of interest" description="Disordered" evidence="11">
    <location>
        <begin position="355"/>
        <end position="392"/>
    </location>
</feature>
<dbReference type="AlphaFoldDB" id="A0A2S6ITM0"/>
<evidence type="ECO:0000256" key="11">
    <source>
        <dbReference type="SAM" id="MobiDB-lite"/>
    </source>
</evidence>
<organism evidence="14 15">
    <name type="scientific">Kineococcus xinjiangensis</name>
    <dbReference type="NCBI Taxonomy" id="512762"/>
    <lineage>
        <taxon>Bacteria</taxon>
        <taxon>Bacillati</taxon>
        <taxon>Actinomycetota</taxon>
        <taxon>Actinomycetes</taxon>
        <taxon>Kineosporiales</taxon>
        <taxon>Kineosporiaceae</taxon>
        <taxon>Kineococcus</taxon>
    </lineage>
</organism>
<evidence type="ECO:0000313" key="14">
    <source>
        <dbReference type="EMBL" id="PPK97568.1"/>
    </source>
</evidence>
<evidence type="ECO:0000256" key="5">
    <source>
        <dbReference type="ARBA" id="ARBA00022741"/>
    </source>
</evidence>
<evidence type="ECO:0000256" key="2">
    <source>
        <dbReference type="ARBA" id="ARBA00022517"/>
    </source>
</evidence>
<keyword evidence="1 10" id="KW-0963">Cytoplasm</keyword>
<dbReference type="InterPro" id="IPR004881">
    <property type="entry name" value="Ribosome_biogen_GTPase_RsgA"/>
</dbReference>
<feature type="binding site" evidence="10">
    <location>
        <position position="320"/>
    </location>
    <ligand>
        <name>Zn(2+)</name>
        <dbReference type="ChEBI" id="CHEBI:29105"/>
    </ligand>
</feature>
<dbReference type="InterPro" id="IPR030378">
    <property type="entry name" value="G_CP_dom"/>
</dbReference>
<keyword evidence="15" id="KW-1185">Reference proteome</keyword>
<keyword evidence="9 10" id="KW-0342">GTP-binding</keyword>
<evidence type="ECO:0000259" key="12">
    <source>
        <dbReference type="PROSITE" id="PS50936"/>
    </source>
</evidence>
<comment type="caution">
    <text evidence="14">The sequence shown here is derived from an EMBL/GenBank/DDBJ whole genome shotgun (WGS) entry which is preliminary data.</text>
</comment>
<dbReference type="GO" id="GO:0019843">
    <property type="term" value="F:rRNA binding"/>
    <property type="evidence" value="ECO:0007669"/>
    <property type="project" value="UniProtKB-KW"/>
</dbReference>
<keyword evidence="6 10" id="KW-0378">Hydrolase</keyword>
<protein>
    <recommendedName>
        <fullName evidence="10">Small ribosomal subunit biogenesis GTPase RsgA</fullName>
        <ecNumber evidence="10">3.6.1.-</ecNumber>
    </recommendedName>
</protein>
<accession>A0A2S6ITM0</accession>
<feature type="binding site" evidence="10">
    <location>
        <begin position="232"/>
        <end position="240"/>
    </location>
    <ligand>
        <name>GTP</name>
        <dbReference type="ChEBI" id="CHEBI:37565"/>
    </ligand>
</feature>
<evidence type="ECO:0000256" key="8">
    <source>
        <dbReference type="ARBA" id="ARBA00022884"/>
    </source>
</evidence>
<evidence type="ECO:0000259" key="13">
    <source>
        <dbReference type="PROSITE" id="PS51721"/>
    </source>
</evidence>
<feature type="binding site" evidence="10">
    <location>
        <position position="326"/>
    </location>
    <ligand>
        <name>Zn(2+)</name>
        <dbReference type="ChEBI" id="CHEBI:29105"/>
    </ligand>
</feature>
<keyword evidence="7 10" id="KW-0862">Zinc</keyword>
<dbReference type="GO" id="GO:0005737">
    <property type="term" value="C:cytoplasm"/>
    <property type="evidence" value="ECO:0007669"/>
    <property type="project" value="UniProtKB-SubCell"/>
</dbReference>
<dbReference type="CDD" id="cd01854">
    <property type="entry name" value="YjeQ_EngC"/>
    <property type="match status" value="1"/>
</dbReference>
<evidence type="ECO:0000313" key="15">
    <source>
        <dbReference type="Proteomes" id="UP000239485"/>
    </source>
</evidence>
<dbReference type="GO" id="GO:0003924">
    <property type="term" value="F:GTPase activity"/>
    <property type="evidence" value="ECO:0007669"/>
    <property type="project" value="UniProtKB-UniRule"/>
</dbReference>
<dbReference type="GO" id="GO:0005525">
    <property type="term" value="F:GTP binding"/>
    <property type="evidence" value="ECO:0007669"/>
    <property type="project" value="UniProtKB-UniRule"/>
</dbReference>
<feature type="compositionally biased region" description="Pro residues" evidence="11">
    <location>
        <begin position="1"/>
        <end position="12"/>
    </location>
</feature>
<evidence type="ECO:0000256" key="1">
    <source>
        <dbReference type="ARBA" id="ARBA00022490"/>
    </source>
</evidence>
<evidence type="ECO:0000256" key="10">
    <source>
        <dbReference type="HAMAP-Rule" id="MF_01820"/>
    </source>
</evidence>
<keyword evidence="4 10" id="KW-0699">rRNA-binding</keyword>
<dbReference type="Gene3D" id="1.10.40.50">
    <property type="entry name" value="Probable gtpase engc, domain 3"/>
    <property type="match status" value="1"/>
</dbReference>
<reference evidence="14 15" key="1">
    <citation type="submission" date="2018-02" db="EMBL/GenBank/DDBJ databases">
        <title>Genomic Encyclopedia of Archaeal and Bacterial Type Strains, Phase II (KMG-II): from individual species to whole genera.</title>
        <authorList>
            <person name="Goeker M."/>
        </authorList>
    </citation>
    <scope>NUCLEOTIDE SEQUENCE [LARGE SCALE GENOMIC DNA]</scope>
    <source>
        <strain evidence="14 15">DSM 22857</strain>
    </source>
</reference>
<feature type="compositionally biased region" description="Polar residues" evidence="11">
    <location>
        <begin position="35"/>
        <end position="56"/>
    </location>
</feature>
<feature type="binding site" evidence="10">
    <location>
        <position position="318"/>
    </location>
    <ligand>
        <name>Zn(2+)</name>
        <dbReference type="ChEBI" id="CHEBI:29105"/>
    </ligand>
</feature>
<keyword evidence="2 10" id="KW-0690">Ribosome biogenesis</keyword>
<dbReference type="HAMAP" id="MF_01820">
    <property type="entry name" value="GTPase_RsgA"/>
    <property type="match status" value="1"/>
</dbReference>
<feature type="compositionally biased region" description="Basic and acidic residues" evidence="11">
    <location>
        <begin position="383"/>
        <end position="392"/>
    </location>
</feature>
<dbReference type="PROSITE" id="PS51721">
    <property type="entry name" value="G_CP"/>
    <property type="match status" value="1"/>
</dbReference>
<dbReference type="PROSITE" id="PS50936">
    <property type="entry name" value="ENGC_GTPASE"/>
    <property type="match status" value="1"/>
</dbReference>
<dbReference type="EC" id="3.6.1.-" evidence="10"/>
<dbReference type="GO" id="GO:0042274">
    <property type="term" value="P:ribosomal small subunit biogenesis"/>
    <property type="evidence" value="ECO:0007669"/>
    <property type="project" value="UniProtKB-UniRule"/>
</dbReference>
<feature type="binding site" evidence="10">
    <location>
        <begin position="182"/>
        <end position="185"/>
    </location>
    <ligand>
        <name>GTP</name>
        <dbReference type="ChEBI" id="CHEBI:37565"/>
    </ligand>
</feature>
<feature type="compositionally biased region" description="Basic residues" evidence="11">
    <location>
        <begin position="367"/>
        <end position="382"/>
    </location>
</feature>